<sequence>MGNCCTNKVACDTVRVVHPSTTVHFDEFGQPVNPNANFAGNMISTTKYSIWTFLPLNLWEQFHRFANVYFVFILILNFMPGIDAFAKEVAPIPVVLTLAAVAIKDAVEDFRRHLSDRRVNRRVCKVFSTEKNCYVDEQWQHIRPGDFVRLHTNEMIPADVLLLHSSNIAGICHIETANLDGESNLKQREVVERINCKAQQFSPLNFIFPAEVEVPSAELYKFSGKIIRPDGFIPIRKNNVILRGCVLRNTDFVEGMVIYAGSGVWQQNLPGDDVLFVALDRNASTSTPAFQGFLNFWRFIIIFQSIIPLPLYVSIEFIKMHQVWHMNNDLNLYDPAVDKRIEVRAFNILEDLGQVEYVFCDKTGTLTENKMEFKRASIHGVDYWTDPVISPVDISNGSVPNGGKPGLVTDREVNNFQIPIRRRGLRSLFRPSPNIISTNHNNATSKRRRRPLSSKADAEDSFSVKNALSLGSIFVRRHRRSQQKCDSLAVPQFELSHEGDEITATDSVQPEFAYDGLAVAAANLSNRNDSLHTVDPEGVVLGDPTPPQPPNCPSKSGETSPTEAAVDVPQSKSDLFNVPTGAAPSHLPSSTQSLPPVVQGLQLDLPTPRALHGTRPKAFNVRWDVNDEPILEDGIQPAPLDSDLSSYNSVHQPTNANSNRGSSPQRHTPRSVNSDVHEGQDNDGDVSTRGSSANAHILESRPQSTRTLTVVAHDGVSYDLPVSEDFVPETADPGACPLSDQTLYGSYESESPDELSLVKAACQQGCKLLQRGVDFVLLWLPTDGLIALRVLHILPFDSVRKRMSILVRHPATNEAVLYTKGADTAILNRVKCHDAAETELLERTRAHVDEYSRAGLRTLVVAKRVIPEEELKVWSREYIVAETTAGESAEALGVLMDRIETDFTLLGATGIEDRLQDGVPQTIEHLREAGMHIWVLTGDKQETAVNIAHSARLITDEHKLIFINANSKTRTTHLLTCHLHAILCGQTWKPQEVISDVMSDGPDITDSSSVSSSCSGERINMNRETDIGPGDAGHSMVTYTNSRRVRLCDPPSVFEIEPGPAGTRHRRKIRRSASESRIHSNLYRNHGLANGSTTGTGDTSVLRPTRLARYRRRRRRQHSHSRSRSRGRHSFSQDQSRPSKSSSLYPQQWRVHTRHGPFSGVKKPSLRTEALQLALVIDGETLQHALDDDNKANFLRLSRFCSSVLCCRSTPSQKAAVVSLVKDGLKVQTLAIGDGANDVNMIQVANVGVGIGGQEGMQAVMASDFAISRFSFLERLIIVHGHICYDKLAHTALYLFYKDAVYIFLLFWFQLFNGFSGSNAIDQLSQILFSITFTGLPSLLMGIWDNPIDADTLLANPMLYRSGIYGKSYRSSLFWINILDAVWQALIIFFIPYLFYADSSMTMWRYGVLQTNILVICSLFHAALETRTWVLFHWVGLIASYVILWASFTMIYHSLAVTGIQPESPYRVIFVAMHDGPFWLLTVVTTVVALLPRLLFITLRNTFSPSWDTVAGLLAKRYGRGKRLPLEPYIFGRFVTPLAVSGSTPPGVSRAESIRSTPSRGTLREDSVEVSGGPCGSRMSVDVSPVESEANDQTAQFMSRMGQLFTVSGRLLRGVPPSSTSPETHENGAPGVIILDASRGSPLSMINLRGNMSHMTVDSRRRRRRTHTIHQTHTPRHLRNLGLSLSNNFDDEAGRPANPVIWPAVNPSVRAHSFSTRHWSTSRSRPSITETEYQIQASSLPTHPPGDRSLSFSRRSHPSSDQDTPSPRWITDRVHRTQWVDSSMSERRTLELFGPPPPYSLDDLPDPQGYCRRSASGSDGQNRPSMSSPQSSSSETT</sequence>
<evidence type="ECO:0000256" key="8">
    <source>
        <dbReference type="SAM" id="Phobius"/>
    </source>
</evidence>
<feature type="domain" description="P-type ATPase N-terminal" evidence="9">
    <location>
        <begin position="33"/>
        <end position="87"/>
    </location>
</feature>
<dbReference type="GO" id="GO:0005886">
    <property type="term" value="C:plasma membrane"/>
    <property type="evidence" value="ECO:0007669"/>
    <property type="project" value="TreeGrafter"/>
</dbReference>
<name>A0A8E0RR82_9TREM</name>
<dbReference type="InterPro" id="IPR018303">
    <property type="entry name" value="ATPase_P-typ_P_site"/>
</dbReference>
<feature type="transmembrane region" description="Helical" evidence="8">
    <location>
        <begin position="1478"/>
        <end position="1496"/>
    </location>
</feature>
<dbReference type="InterPro" id="IPR001757">
    <property type="entry name" value="P_typ_ATPase"/>
</dbReference>
<dbReference type="PANTHER" id="PTHR24092">
    <property type="entry name" value="PROBABLE PHOSPHOLIPID-TRANSPORTING ATPASE"/>
    <property type="match status" value="1"/>
</dbReference>
<dbReference type="InterPro" id="IPR023299">
    <property type="entry name" value="ATPase_P-typ_cyto_dom_N"/>
</dbReference>
<accession>A0A8E0RR82</accession>
<feature type="transmembrane region" description="Helical" evidence="8">
    <location>
        <begin position="1324"/>
        <end position="1344"/>
    </location>
</feature>
<keyword evidence="6 8" id="KW-0472">Membrane</keyword>
<feature type="transmembrane region" description="Helical" evidence="8">
    <location>
        <begin position="1374"/>
        <end position="1396"/>
    </location>
</feature>
<dbReference type="InterPro" id="IPR008250">
    <property type="entry name" value="ATPase_P-typ_transduc_dom_A_sf"/>
</dbReference>
<dbReference type="SUPFAM" id="SSF81665">
    <property type="entry name" value="Calcium ATPase, transmembrane domain M"/>
    <property type="match status" value="1"/>
</dbReference>
<dbReference type="SUPFAM" id="SSF56784">
    <property type="entry name" value="HAD-like"/>
    <property type="match status" value="2"/>
</dbReference>
<feature type="region of interest" description="Disordered" evidence="7">
    <location>
        <begin position="1714"/>
        <end position="1772"/>
    </location>
</feature>
<evidence type="ECO:0000256" key="3">
    <source>
        <dbReference type="ARBA" id="ARBA00022723"/>
    </source>
</evidence>
<dbReference type="Pfam" id="PF13246">
    <property type="entry name" value="Cation_ATPase"/>
    <property type="match status" value="1"/>
</dbReference>
<feature type="region of interest" description="Disordered" evidence="7">
    <location>
        <begin position="1655"/>
        <end position="1675"/>
    </location>
</feature>
<evidence type="ECO:0000259" key="10">
    <source>
        <dbReference type="Pfam" id="PF16212"/>
    </source>
</evidence>
<dbReference type="Gene3D" id="3.40.50.1000">
    <property type="entry name" value="HAD superfamily/HAD-like"/>
    <property type="match status" value="2"/>
</dbReference>
<keyword evidence="3" id="KW-0479">Metal-binding</keyword>
<evidence type="ECO:0000259" key="9">
    <source>
        <dbReference type="Pfam" id="PF16209"/>
    </source>
</evidence>
<dbReference type="GO" id="GO:0005524">
    <property type="term" value="F:ATP binding"/>
    <property type="evidence" value="ECO:0007669"/>
    <property type="project" value="InterPro"/>
</dbReference>
<feature type="compositionally biased region" description="Low complexity" evidence="7">
    <location>
        <begin position="1130"/>
        <end position="1143"/>
    </location>
</feature>
<dbReference type="OrthoDB" id="377733at2759"/>
<feature type="compositionally biased region" description="Polar residues" evidence="7">
    <location>
        <begin position="553"/>
        <end position="562"/>
    </location>
</feature>
<feature type="compositionally biased region" description="Polar residues" evidence="7">
    <location>
        <begin position="643"/>
        <end position="674"/>
    </location>
</feature>
<feature type="domain" description="P-type ATPase C-terminal" evidence="10">
    <location>
        <begin position="1260"/>
        <end position="1506"/>
    </location>
</feature>
<dbReference type="SUPFAM" id="SSF81660">
    <property type="entry name" value="Metal cation-transporting ATPase, ATP-binding domain N"/>
    <property type="match status" value="1"/>
</dbReference>
<keyword evidence="2 8" id="KW-0812">Transmembrane</keyword>
<dbReference type="InterPro" id="IPR032631">
    <property type="entry name" value="P-type_ATPase_N"/>
</dbReference>
<dbReference type="SUPFAM" id="SSF81653">
    <property type="entry name" value="Calcium ATPase, transduction domain A"/>
    <property type="match status" value="1"/>
</dbReference>
<feature type="region of interest" description="Disordered" evidence="7">
    <location>
        <begin position="1785"/>
        <end position="1837"/>
    </location>
</feature>
<dbReference type="PANTHER" id="PTHR24092:SF218">
    <property type="entry name" value="PHOSPHOLIPID-TRANSPORTING ATPASE"/>
    <property type="match status" value="1"/>
</dbReference>
<dbReference type="PROSITE" id="PS00154">
    <property type="entry name" value="ATPASE_E1_E2"/>
    <property type="match status" value="1"/>
</dbReference>
<dbReference type="GO" id="GO:0016887">
    <property type="term" value="F:ATP hydrolysis activity"/>
    <property type="evidence" value="ECO:0007669"/>
    <property type="project" value="InterPro"/>
</dbReference>
<evidence type="ECO:0000256" key="6">
    <source>
        <dbReference type="ARBA" id="ARBA00023136"/>
    </source>
</evidence>
<feature type="compositionally biased region" description="Polar residues" evidence="7">
    <location>
        <begin position="1714"/>
        <end position="1741"/>
    </location>
</feature>
<dbReference type="Proteomes" id="UP000728185">
    <property type="component" value="Unassembled WGS sequence"/>
</dbReference>
<evidence type="ECO:0000256" key="7">
    <source>
        <dbReference type="SAM" id="MobiDB-lite"/>
    </source>
</evidence>
<comment type="caution">
    <text evidence="11">The sequence shown here is derived from an EMBL/GenBank/DDBJ whole genome shotgun (WGS) entry which is preliminary data.</text>
</comment>
<feature type="region of interest" description="Disordered" evidence="7">
    <location>
        <begin position="528"/>
        <end position="595"/>
    </location>
</feature>
<evidence type="ECO:0000256" key="4">
    <source>
        <dbReference type="ARBA" id="ARBA00022842"/>
    </source>
</evidence>
<feature type="compositionally biased region" description="Polar residues" evidence="7">
    <location>
        <begin position="1090"/>
        <end position="1099"/>
    </location>
</feature>
<feature type="compositionally biased region" description="Basic residues" evidence="7">
    <location>
        <begin position="1106"/>
        <end position="1129"/>
    </location>
</feature>
<keyword evidence="12" id="KW-1185">Reference proteome</keyword>
<comment type="subcellular location">
    <subcellularLocation>
        <location evidence="1">Membrane</location>
        <topology evidence="1">Multi-pass membrane protein</topology>
    </subcellularLocation>
</comment>
<proteinExistence type="predicted"/>
<feature type="compositionally biased region" description="Polar residues" evidence="7">
    <location>
        <begin position="434"/>
        <end position="444"/>
    </location>
</feature>
<feature type="region of interest" description="Disordered" evidence="7">
    <location>
        <begin position="1544"/>
        <end position="1584"/>
    </location>
</feature>
<dbReference type="InterPro" id="IPR036412">
    <property type="entry name" value="HAD-like_sf"/>
</dbReference>
<feature type="region of interest" description="Disordered" evidence="7">
    <location>
        <begin position="1051"/>
        <end position="1162"/>
    </location>
</feature>
<dbReference type="InterPro" id="IPR023298">
    <property type="entry name" value="ATPase_P-typ_TM_dom_sf"/>
</dbReference>
<dbReference type="EMBL" id="LUCM01008596">
    <property type="protein sequence ID" value="KAA0188157.1"/>
    <property type="molecule type" value="Genomic_DNA"/>
</dbReference>
<protein>
    <submittedName>
        <fullName evidence="11">Phospholipid-transporting ATPase</fullName>
    </submittedName>
</protein>
<dbReference type="Gene3D" id="2.70.150.10">
    <property type="entry name" value="Calcium-transporting ATPase, cytoplasmic transduction domain A"/>
    <property type="match status" value="1"/>
</dbReference>
<dbReference type="FunFam" id="3.40.50.1000:FF:000130">
    <property type="entry name" value="Phospholipid-transporting ATPase"/>
    <property type="match status" value="1"/>
</dbReference>
<keyword evidence="4" id="KW-0460">Magnesium</keyword>
<feature type="transmembrane region" description="Helical" evidence="8">
    <location>
        <begin position="1403"/>
        <end position="1424"/>
    </location>
</feature>
<dbReference type="InterPro" id="IPR023214">
    <property type="entry name" value="HAD_sf"/>
</dbReference>
<feature type="compositionally biased region" description="Low complexity" evidence="7">
    <location>
        <begin position="1824"/>
        <end position="1837"/>
    </location>
</feature>
<dbReference type="Pfam" id="PF16209">
    <property type="entry name" value="PhoLip_ATPase_N"/>
    <property type="match status" value="1"/>
</dbReference>
<dbReference type="GO" id="GO:0045332">
    <property type="term" value="P:phospholipid translocation"/>
    <property type="evidence" value="ECO:0007669"/>
    <property type="project" value="TreeGrafter"/>
</dbReference>
<dbReference type="FunFam" id="2.70.150.10:FF:000054">
    <property type="entry name" value="Phospholipid-transporting ATPase"/>
    <property type="match status" value="1"/>
</dbReference>
<dbReference type="GO" id="GO:0046872">
    <property type="term" value="F:metal ion binding"/>
    <property type="evidence" value="ECO:0007669"/>
    <property type="project" value="UniProtKB-KW"/>
</dbReference>
<feature type="compositionally biased region" description="Basic residues" evidence="7">
    <location>
        <begin position="1660"/>
        <end position="1675"/>
    </location>
</feature>
<evidence type="ECO:0000313" key="12">
    <source>
        <dbReference type="Proteomes" id="UP000728185"/>
    </source>
</evidence>
<reference evidence="11" key="1">
    <citation type="submission" date="2019-05" db="EMBL/GenBank/DDBJ databases">
        <title>Annotation for the trematode Fasciolopsis buski.</title>
        <authorList>
            <person name="Choi Y.-J."/>
        </authorList>
    </citation>
    <scope>NUCLEOTIDE SEQUENCE</scope>
    <source>
        <strain evidence="11">HT</strain>
        <tissue evidence="11">Whole worm</tissue>
    </source>
</reference>
<gene>
    <name evidence="11" type="ORF">FBUS_04533</name>
</gene>
<dbReference type="Pfam" id="PF16212">
    <property type="entry name" value="PhoLip_ATPase_C"/>
    <property type="match status" value="1"/>
</dbReference>
<feature type="transmembrane region" description="Helical" evidence="8">
    <location>
        <begin position="1292"/>
        <end position="1312"/>
    </location>
</feature>
<evidence type="ECO:0000256" key="1">
    <source>
        <dbReference type="ARBA" id="ARBA00004141"/>
    </source>
</evidence>
<evidence type="ECO:0000256" key="2">
    <source>
        <dbReference type="ARBA" id="ARBA00022692"/>
    </source>
</evidence>
<evidence type="ECO:0000313" key="11">
    <source>
        <dbReference type="EMBL" id="KAA0188157.1"/>
    </source>
</evidence>
<dbReference type="InterPro" id="IPR032630">
    <property type="entry name" value="P_typ_ATPase_c"/>
</dbReference>
<organism evidence="11 12">
    <name type="scientific">Fasciolopsis buskii</name>
    <dbReference type="NCBI Taxonomy" id="27845"/>
    <lineage>
        <taxon>Eukaryota</taxon>
        <taxon>Metazoa</taxon>
        <taxon>Spiralia</taxon>
        <taxon>Lophotrochozoa</taxon>
        <taxon>Platyhelminthes</taxon>
        <taxon>Trematoda</taxon>
        <taxon>Digenea</taxon>
        <taxon>Plagiorchiida</taxon>
        <taxon>Echinostomata</taxon>
        <taxon>Echinostomatoidea</taxon>
        <taxon>Fasciolidae</taxon>
        <taxon>Fasciolopsis</taxon>
    </lineage>
</organism>
<keyword evidence="5 8" id="KW-1133">Transmembrane helix</keyword>
<feature type="region of interest" description="Disordered" evidence="7">
    <location>
        <begin position="431"/>
        <end position="458"/>
    </location>
</feature>
<feature type="region of interest" description="Disordered" evidence="7">
    <location>
        <begin position="632"/>
        <end position="701"/>
    </location>
</feature>
<feature type="transmembrane region" description="Helical" evidence="8">
    <location>
        <begin position="1430"/>
        <end position="1457"/>
    </location>
</feature>
<dbReference type="Gene3D" id="3.40.1110.10">
    <property type="entry name" value="Calcium-transporting ATPase, cytoplasmic domain N"/>
    <property type="match status" value="1"/>
</dbReference>
<dbReference type="GO" id="GO:0140326">
    <property type="term" value="F:ATPase-coupled intramembrane lipid transporter activity"/>
    <property type="evidence" value="ECO:0007669"/>
    <property type="project" value="TreeGrafter"/>
</dbReference>
<dbReference type="NCBIfam" id="TIGR01494">
    <property type="entry name" value="ATPase_P-type"/>
    <property type="match status" value="1"/>
</dbReference>
<evidence type="ECO:0000256" key="5">
    <source>
        <dbReference type="ARBA" id="ARBA00022989"/>
    </source>
</evidence>